<dbReference type="OrthoDB" id="8185397at2759"/>
<feature type="compositionally biased region" description="Polar residues" evidence="1">
    <location>
        <begin position="102"/>
        <end position="117"/>
    </location>
</feature>
<proteinExistence type="predicted"/>
<feature type="compositionally biased region" description="Low complexity" evidence="1">
    <location>
        <begin position="118"/>
        <end position="137"/>
    </location>
</feature>
<dbReference type="Proteomes" id="UP000663829">
    <property type="component" value="Unassembled WGS sequence"/>
</dbReference>
<dbReference type="EMBL" id="CAJNOQ010002803">
    <property type="protein sequence ID" value="CAF0979578.1"/>
    <property type="molecule type" value="Genomic_DNA"/>
</dbReference>
<organism evidence="3 6">
    <name type="scientific">Didymodactylos carnosus</name>
    <dbReference type="NCBI Taxonomy" id="1234261"/>
    <lineage>
        <taxon>Eukaryota</taxon>
        <taxon>Metazoa</taxon>
        <taxon>Spiralia</taxon>
        <taxon>Gnathifera</taxon>
        <taxon>Rotifera</taxon>
        <taxon>Eurotatoria</taxon>
        <taxon>Bdelloidea</taxon>
        <taxon>Philodinida</taxon>
        <taxon>Philodinidae</taxon>
        <taxon>Didymodactylos</taxon>
    </lineage>
</organism>
<accession>A0A814FBW8</accession>
<evidence type="ECO:0000313" key="4">
    <source>
        <dbReference type="EMBL" id="CAF3510097.1"/>
    </source>
</evidence>
<dbReference type="EMBL" id="CAJOBA010000165">
    <property type="protein sequence ID" value="CAF3510097.1"/>
    <property type="molecule type" value="Genomic_DNA"/>
</dbReference>
<protein>
    <submittedName>
        <fullName evidence="3">Uncharacterized protein</fullName>
    </submittedName>
</protein>
<dbReference type="Proteomes" id="UP000681722">
    <property type="component" value="Unassembled WGS sequence"/>
</dbReference>
<evidence type="ECO:0000313" key="5">
    <source>
        <dbReference type="EMBL" id="CAF3752272.1"/>
    </source>
</evidence>
<keyword evidence="6" id="KW-1185">Reference proteome</keyword>
<dbReference type="EMBL" id="CAJNOK010000166">
    <property type="protein sequence ID" value="CAF0733962.1"/>
    <property type="molecule type" value="Genomic_DNA"/>
</dbReference>
<dbReference type="Proteomes" id="UP000677228">
    <property type="component" value="Unassembled WGS sequence"/>
</dbReference>
<sequence length="470" mass="54627">MHVCLSYYEQDLNDFILGVRLEKMASLSTFPKYSSHSEIGFYPGQKSQPQPQLKHYPFGRNSQTTFVDENELQELITKGRAPSPNLDMNAPPPITSNYNANTFPSSAQSESYTQNSSTNYATNYTQPTQYQYQSNPNINGTYQPQQQQNGGTNYDFQRFYGPKNQQNTPNIQTNPTNPQQQSIPNPIKGDAHDPFLLFDPNKEGQNVFNVIPQQEMYDPWGRPGAGAPLIHSTTGQKFTRYSGSLQDKLNTREPLGFYRRVYPENIEEQKRDLELEQLRRREEDIIQKSNQDDQERRVTYHDLYVPSHWTAGDTADWINQLENYRYPLRKSLPTTDTTRENIGARRFKSDASRVLHADLVQQAEERARYQKLNKMHNNVQDLQHTESMNNWWGKGGGGAPGYTNRRHNVDQSFEKPRSSWTKDHTGRLIMTEQDPQDIVKTMPVSQTDFYYPKQKRLSNHRNNYQIYEDL</sequence>
<evidence type="ECO:0000313" key="2">
    <source>
        <dbReference type="EMBL" id="CAF0733962.1"/>
    </source>
</evidence>
<reference evidence="3" key="1">
    <citation type="submission" date="2021-02" db="EMBL/GenBank/DDBJ databases">
        <authorList>
            <person name="Nowell W R."/>
        </authorList>
    </citation>
    <scope>NUCLEOTIDE SEQUENCE</scope>
</reference>
<dbReference type="AlphaFoldDB" id="A0A814FBW8"/>
<comment type="caution">
    <text evidence="3">The sequence shown here is derived from an EMBL/GenBank/DDBJ whole genome shotgun (WGS) entry which is preliminary data.</text>
</comment>
<name>A0A814FBW8_9BILA</name>
<evidence type="ECO:0000313" key="3">
    <source>
        <dbReference type="EMBL" id="CAF0979578.1"/>
    </source>
</evidence>
<dbReference type="Proteomes" id="UP000682733">
    <property type="component" value="Unassembled WGS sequence"/>
</dbReference>
<evidence type="ECO:0000256" key="1">
    <source>
        <dbReference type="SAM" id="MobiDB-lite"/>
    </source>
</evidence>
<feature type="compositionally biased region" description="Polar residues" evidence="1">
    <location>
        <begin position="138"/>
        <end position="151"/>
    </location>
</feature>
<feature type="region of interest" description="Disordered" evidence="1">
    <location>
        <begin position="102"/>
        <end position="151"/>
    </location>
</feature>
<evidence type="ECO:0000313" key="6">
    <source>
        <dbReference type="Proteomes" id="UP000663829"/>
    </source>
</evidence>
<gene>
    <name evidence="3" type="ORF">GPM918_LOCUS12676</name>
    <name evidence="2" type="ORF">OVA965_LOCUS1008</name>
    <name evidence="5" type="ORF">SRO942_LOCUS12678</name>
    <name evidence="4" type="ORF">TMI583_LOCUS1001</name>
</gene>
<dbReference type="EMBL" id="CAJOBC010002804">
    <property type="protein sequence ID" value="CAF3752272.1"/>
    <property type="molecule type" value="Genomic_DNA"/>
</dbReference>